<evidence type="ECO:0000313" key="3">
    <source>
        <dbReference type="Proteomes" id="UP000472241"/>
    </source>
</evidence>
<name>A0A667G6C0_LYNCA</name>
<reference evidence="2" key="2">
    <citation type="submission" date="2025-09" db="UniProtKB">
        <authorList>
            <consortium name="Ensembl"/>
        </authorList>
    </citation>
    <scope>IDENTIFICATION</scope>
</reference>
<accession>A0A667G6C0</accession>
<evidence type="ECO:0000256" key="1">
    <source>
        <dbReference type="SAM" id="MobiDB-lite"/>
    </source>
</evidence>
<dbReference type="AlphaFoldDB" id="A0A667G6C0"/>
<gene>
    <name evidence="2" type="primary">PPP1R36</name>
</gene>
<feature type="region of interest" description="Disordered" evidence="1">
    <location>
        <begin position="1"/>
        <end position="24"/>
    </location>
</feature>
<dbReference type="Proteomes" id="UP000472241">
    <property type="component" value="Unplaced"/>
</dbReference>
<dbReference type="Ensembl" id="ENSLCNT00005003773.1">
    <property type="protein sequence ID" value="ENSLCNP00005003318.1"/>
    <property type="gene ID" value="ENSLCNG00005002311.1"/>
</dbReference>
<dbReference type="PANTHER" id="PTHR21055:SF3">
    <property type="entry name" value="PROTEIN PHOSPHATASE 1 REGULATORY SUBUNIT 36"/>
    <property type="match status" value="1"/>
</dbReference>
<proteinExistence type="predicted"/>
<keyword evidence="3" id="KW-1185">Reference proteome</keyword>
<protein>
    <submittedName>
        <fullName evidence="2">Protein phosphatase 1 regulatory subunit 36</fullName>
    </submittedName>
</protein>
<sequence length="456" mass="52857">MHQVTVPELYSRRKRTEGRGASSPEQLGLRLGMWYWKDETRTLEFRSFTPAVELKEKGKKGKAIHFAEIDGPASDRLTDKKLASRDDKSLKALEKRGQQGNVTLHDAKFVALFLLQDNEMQRICSFTTFMRNKNLDNFLMALLYYLSHYLEKIALEKKPKSCMVGLVEKKEMELVIRKLEAAQNYLAQKYCVLVLGLAMPDKHHMCCGKEKRSDTQKDWKFFESFYTFCTYVAWIVFRRQHFTEIEEEIGRLFRTNMFNIPRRKREEEESGGEKKRMTFVQFRRMMAKRPAIKKAINMRSPVMSTLLPSLREKAQNIFEKKYHQGVVKLPAPMQEHMESLDSVLMPNCLLQRSRASETSLLQDSACPTLSSYFGRRLWHSDRPADFYAKSSPERSVSCSGLMLFFVSEFGHMLVAFSLGVTPEAVQVLVCRSSNLPQQRLTLQPHLQSVSDESKPV</sequence>
<dbReference type="Pfam" id="PF14895">
    <property type="entry name" value="PPPI_inhib"/>
    <property type="match status" value="1"/>
</dbReference>
<dbReference type="PANTHER" id="PTHR21055">
    <property type="entry name" value="PROTEIN PHOSPHATASE 1 REGULATORY SUBUNIT 36"/>
    <property type="match status" value="1"/>
</dbReference>
<organism evidence="2 3">
    <name type="scientific">Lynx canadensis</name>
    <name type="common">Canada lynx</name>
    <name type="synonym">Felis canadensis</name>
    <dbReference type="NCBI Taxonomy" id="61383"/>
    <lineage>
        <taxon>Eukaryota</taxon>
        <taxon>Metazoa</taxon>
        <taxon>Chordata</taxon>
        <taxon>Craniata</taxon>
        <taxon>Vertebrata</taxon>
        <taxon>Euteleostomi</taxon>
        <taxon>Mammalia</taxon>
        <taxon>Eutheria</taxon>
        <taxon>Laurasiatheria</taxon>
        <taxon>Carnivora</taxon>
        <taxon>Feliformia</taxon>
        <taxon>Felidae</taxon>
        <taxon>Felinae</taxon>
        <taxon>Lynx</taxon>
    </lineage>
</organism>
<reference evidence="2" key="1">
    <citation type="submission" date="2025-08" db="UniProtKB">
        <authorList>
            <consortium name="Ensembl"/>
        </authorList>
    </citation>
    <scope>IDENTIFICATION</scope>
</reference>
<dbReference type="GO" id="GO:0019902">
    <property type="term" value="F:phosphatase binding"/>
    <property type="evidence" value="ECO:0007669"/>
    <property type="project" value="InterPro"/>
</dbReference>
<evidence type="ECO:0000313" key="2">
    <source>
        <dbReference type="Ensembl" id="ENSLCNP00005003318.1"/>
    </source>
</evidence>
<dbReference type="InterPro" id="IPR026142">
    <property type="entry name" value="Pro_pase_1_reg_su_36"/>
</dbReference>